<name>A0A4R6TAW0_9BACT</name>
<dbReference type="AlphaFoldDB" id="A0A4R6TAW0"/>
<evidence type="ECO:0000313" key="3">
    <source>
        <dbReference type="Proteomes" id="UP000294535"/>
    </source>
</evidence>
<evidence type="ECO:0000256" key="1">
    <source>
        <dbReference type="SAM" id="Phobius"/>
    </source>
</evidence>
<feature type="transmembrane region" description="Helical" evidence="1">
    <location>
        <begin position="391"/>
        <end position="411"/>
    </location>
</feature>
<dbReference type="Proteomes" id="UP000294535">
    <property type="component" value="Unassembled WGS sequence"/>
</dbReference>
<sequence length="424" mass="49194">MSNWGLLGLITVFYVGYRFIRELGKSLPILELMLLVAGLQWIVGPLIEYSFPTLHYKYYMYVEEPVYMGYVAPAYFVFSAVLLIGLRKKWKYFIPLEDLGFYSRYGIFLFLVGLGYDLLSGYLGFLGFLGYIISNLKFVGAIILFFSPKLSLRRIFYLMILFLFYRSLTTALFHEFILWSAFFFIFWAYQYKPSIKIILTTFLLAGFFLLTLQSVKAAYRSQVWSGYAGNKVELFFTLFLESLVSEPIENEDLDTEVSNNVRLNQGWIISAIMYHVPNEQEFFEGETIIDAIRSSFVPRFLDPNKTLAGGRENFLRFTGLDLGEGTSMGISIVGEGYGNFGVEGGILFMFAWALFLLWVWKFILRKVYHNVLLTAFIPLIFFQVVKAETELVVVLNHLVKTLIFVLVFIYMTRKFWAFKLIYAD</sequence>
<comment type="caution">
    <text evidence="2">The sequence shown here is derived from an EMBL/GenBank/DDBJ whole genome shotgun (WGS) entry which is preliminary data.</text>
</comment>
<keyword evidence="1" id="KW-0812">Transmembrane</keyword>
<keyword evidence="1" id="KW-0472">Membrane</keyword>
<gene>
    <name evidence="2" type="ORF">DFQ04_1184</name>
</gene>
<proteinExistence type="predicted"/>
<reference evidence="2 3" key="1">
    <citation type="submission" date="2019-03" db="EMBL/GenBank/DDBJ databases">
        <title>Genomic Encyclopedia of Type Strains, Phase III (KMG-III): the genomes of soil and plant-associated and newly described type strains.</title>
        <authorList>
            <person name="Whitman W."/>
        </authorList>
    </citation>
    <scope>NUCLEOTIDE SEQUENCE [LARGE SCALE GENOMIC DNA]</scope>
    <source>
        <strain evidence="2 3">CECT 8446</strain>
    </source>
</reference>
<keyword evidence="3" id="KW-1185">Reference proteome</keyword>
<feature type="transmembrane region" description="Helical" evidence="1">
    <location>
        <begin position="67"/>
        <end position="87"/>
    </location>
</feature>
<dbReference type="RefSeq" id="WP_133553600.1">
    <property type="nucleotide sequence ID" value="NZ_SNYF01000005.1"/>
</dbReference>
<feature type="transmembrane region" description="Helical" evidence="1">
    <location>
        <begin position="340"/>
        <end position="360"/>
    </location>
</feature>
<evidence type="ECO:0008006" key="4">
    <source>
        <dbReference type="Google" id="ProtNLM"/>
    </source>
</evidence>
<organism evidence="2 3">
    <name type="scientific">Algoriphagus boseongensis</name>
    <dbReference type="NCBI Taxonomy" id="1442587"/>
    <lineage>
        <taxon>Bacteria</taxon>
        <taxon>Pseudomonadati</taxon>
        <taxon>Bacteroidota</taxon>
        <taxon>Cytophagia</taxon>
        <taxon>Cytophagales</taxon>
        <taxon>Cyclobacteriaceae</taxon>
        <taxon>Algoriphagus</taxon>
    </lineage>
</organism>
<evidence type="ECO:0000313" key="2">
    <source>
        <dbReference type="EMBL" id="TDQ19363.1"/>
    </source>
</evidence>
<feature type="transmembrane region" description="Helical" evidence="1">
    <location>
        <begin position="195"/>
        <end position="212"/>
    </location>
</feature>
<feature type="transmembrane region" description="Helical" evidence="1">
    <location>
        <begin position="367"/>
        <end position="385"/>
    </location>
</feature>
<protein>
    <recommendedName>
        <fullName evidence="4">Oligosaccharide repeat unit polymerase</fullName>
    </recommendedName>
</protein>
<feature type="transmembrane region" description="Helical" evidence="1">
    <location>
        <begin position="99"/>
        <end position="116"/>
    </location>
</feature>
<accession>A0A4R6TAW0</accession>
<keyword evidence="1" id="KW-1133">Transmembrane helix</keyword>
<feature type="transmembrane region" description="Helical" evidence="1">
    <location>
        <begin position="27"/>
        <end position="47"/>
    </location>
</feature>
<feature type="transmembrane region" description="Helical" evidence="1">
    <location>
        <begin position="158"/>
        <end position="189"/>
    </location>
</feature>
<dbReference type="EMBL" id="SNYF01000005">
    <property type="protein sequence ID" value="TDQ19363.1"/>
    <property type="molecule type" value="Genomic_DNA"/>
</dbReference>
<feature type="transmembrane region" description="Helical" evidence="1">
    <location>
        <begin position="122"/>
        <end position="146"/>
    </location>
</feature>
<dbReference type="OrthoDB" id="966190at2"/>